<accession>A0A4Q2D5T1</accession>
<evidence type="ECO:0000256" key="1">
    <source>
        <dbReference type="SAM" id="MobiDB-lite"/>
    </source>
</evidence>
<feature type="compositionally biased region" description="Low complexity" evidence="1">
    <location>
        <begin position="491"/>
        <end position="504"/>
    </location>
</feature>
<feature type="region of interest" description="Disordered" evidence="1">
    <location>
        <begin position="364"/>
        <end position="401"/>
    </location>
</feature>
<organism evidence="2 3">
    <name type="scientific">Candolleomyces aberdarensis</name>
    <dbReference type="NCBI Taxonomy" id="2316362"/>
    <lineage>
        <taxon>Eukaryota</taxon>
        <taxon>Fungi</taxon>
        <taxon>Dikarya</taxon>
        <taxon>Basidiomycota</taxon>
        <taxon>Agaricomycotina</taxon>
        <taxon>Agaricomycetes</taxon>
        <taxon>Agaricomycetidae</taxon>
        <taxon>Agaricales</taxon>
        <taxon>Agaricineae</taxon>
        <taxon>Psathyrellaceae</taxon>
        <taxon>Candolleomyces</taxon>
    </lineage>
</organism>
<feature type="compositionally biased region" description="Low complexity" evidence="1">
    <location>
        <begin position="428"/>
        <end position="442"/>
    </location>
</feature>
<feature type="compositionally biased region" description="Basic and acidic residues" evidence="1">
    <location>
        <begin position="681"/>
        <end position="691"/>
    </location>
</feature>
<name>A0A4Q2D5T1_9AGAR</name>
<comment type="caution">
    <text evidence="2">The sequence shown here is derived from an EMBL/GenBank/DDBJ whole genome shotgun (WGS) entry which is preliminary data.</text>
</comment>
<reference evidence="2 3" key="1">
    <citation type="submission" date="2019-01" db="EMBL/GenBank/DDBJ databases">
        <title>Draft genome sequence of Psathyrella aberdarensis IHI B618.</title>
        <authorList>
            <person name="Buettner E."/>
            <person name="Kellner H."/>
        </authorList>
    </citation>
    <scope>NUCLEOTIDE SEQUENCE [LARGE SCALE GENOMIC DNA]</scope>
    <source>
        <strain evidence="2 3">IHI B618</strain>
    </source>
</reference>
<evidence type="ECO:0000313" key="2">
    <source>
        <dbReference type="EMBL" id="RXW14797.1"/>
    </source>
</evidence>
<feature type="region of interest" description="Disordered" evidence="1">
    <location>
        <begin position="420"/>
        <end position="507"/>
    </location>
</feature>
<feature type="compositionally biased region" description="Basic and acidic residues" evidence="1">
    <location>
        <begin position="165"/>
        <end position="177"/>
    </location>
</feature>
<feature type="region of interest" description="Disordered" evidence="1">
    <location>
        <begin position="277"/>
        <end position="296"/>
    </location>
</feature>
<feature type="region of interest" description="Disordered" evidence="1">
    <location>
        <begin position="142"/>
        <end position="181"/>
    </location>
</feature>
<dbReference type="AlphaFoldDB" id="A0A4Q2D5T1"/>
<dbReference type="OrthoDB" id="3063746at2759"/>
<gene>
    <name evidence="2" type="ORF">EST38_g11059</name>
</gene>
<keyword evidence="3" id="KW-1185">Reference proteome</keyword>
<dbReference type="EMBL" id="SDEE01000644">
    <property type="protein sequence ID" value="RXW14797.1"/>
    <property type="molecule type" value="Genomic_DNA"/>
</dbReference>
<feature type="compositionally biased region" description="Basic and acidic residues" evidence="1">
    <location>
        <begin position="287"/>
        <end position="296"/>
    </location>
</feature>
<feature type="compositionally biased region" description="Low complexity" evidence="1">
    <location>
        <begin position="699"/>
        <end position="712"/>
    </location>
</feature>
<dbReference type="Proteomes" id="UP000290288">
    <property type="component" value="Unassembled WGS sequence"/>
</dbReference>
<feature type="compositionally biased region" description="Basic residues" evidence="1">
    <location>
        <begin position="366"/>
        <end position="376"/>
    </location>
</feature>
<feature type="region of interest" description="Disordered" evidence="1">
    <location>
        <begin position="681"/>
        <end position="712"/>
    </location>
</feature>
<protein>
    <submittedName>
        <fullName evidence="2">Uncharacterized protein</fullName>
    </submittedName>
</protein>
<sequence length="797" mass="86115">MSSPTNHRTPIRSPSIKQLLQSLMHRQSQDALQNSDNTQYVSVTVPFVTPKLNDCDAVGRSPSNYEVCPHYGPPPGLPHPPAYRQLATGTSAQAVISRANAEVDAGVGEAQGRLLASNLVGDPVGSATPDPTAPHLLGVTPGQPTGVNTAPAHAKVGSKTRRKTSAKEKNNPNRLKEPAPPIVVSDDSAEELASFFAANTDSLLGSTYDSVQNIKSKPKAPVTPNGNRLQEPPHISSKTNRHMFVDLEAVEDDPKSGADSDNSMGDMDLDHYDLDDPFIDDSTNSGTKEKSLGVRSRREDVATIPLSRGSTPDIYASDFSGFDSAEDPWLAAYFKRFIARRRKMKLRQERTNLDADVAVANEPTHNRKKNKGKARARVMSDNDEDNLLPDEHFPIEPGYESMSKNERKAILVAVEASRRTQVTDGRVGESSMQGGSSASSPSNRVAPSAVNNTTPQTPSPFTTGFPITPSTGGSGTAAASISHTTPSQNGTATVASPSPATAHPHTTRRCTALPDKCLINDPVLQDSVLAGDYNGLPPLRPGQLIPWSDMPGPGQVFFMAWGDQCPHMNGQSAYSALSFVNEGNFTNPSRSSPTDTEVREVPGGRFHLYRNGHPLVAVSPIFLEQSQLLTPSTSGLTQKFVRGIMHSQEWERFVGWTCMAFGHEALAAQLAKDALQFSTRPRFDSKDDSKRKSNVMFKNTRSPSTRSSRTPNRITADTFALPTDGAVPVYDARNANFNFLQDLPNLESLPRWEAEIPYGSSVVVGYTLAVYRAKGGNWTLGCNIQWAVIVGLPADEA</sequence>
<proteinExistence type="predicted"/>
<feature type="compositionally biased region" description="Polar residues" evidence="1">
    <location>
        <begin position="443"/>
        <end position="462"/>
    </location>
</feature>
<evidence type="ECO:0000313" key="3">
    <source>
        <dbReference type="Proteomes" id="UP000290288"/>
    </source>
</evidence>
<feature type="compositionally biased region" description="Polar residues" evidence="1">
    <location>
        <begin position="477"/>
        <end position="490"/>
    </location>
</feature>
<dbReference type="STRING" id="2316362.A0A4Q2D5T1"/>